<feature type="domain" description="Cell envelope-related transcriptional attenuator" evidence="4">
    <location>
        <begin position="166"/>
        <end position="309"/>
    </location>
</feature>
<dbReference type="Gene3D" id="3.40.630.190">
    <property type="entry name" value="LCP protein"/>
    <property type="match status" value="1"/>
</dbReference>
<evidence type="ECO:0000256" key="1">
    <source>
        <dbReference type="ARBA" id="ARBA00006068"/>
    </source>
</evidence>
<dbReference type="Pfam" id="PF03816">
    <property type="entry name" value="LytR_cpsA_psr"/>
    <property type="match status" value="1"/>
</dbReference>
<dbReference type="InterPro" id="IPR004474">
    <property type="entry name" value="LytR_CpsA_psr"/>
</dbReference>
<evidence type="ECO:0000256" key="3">
    <source>
        <dbReference type="SAM" id="Phobius"/>
    </source>
</evidence>
<comment type="caution">
    <text evidence="5">The sequence shown here is derived from an EMBL/GenBank/DDBJ whole genome shotgun (WGS) entry which is preliminary data.</text>
</comment>
<dbReference type="PANTHER" id="PTHR33392">
    <property type="entry name" value="POLYISOPRENYL-TEICHOIC ACID--PEPTIDOGLYCAN TEICHOIC ACID TRANSFERASE TAGU"/>
    <property type="match status" value="1"/>
</dbReference>
<dbReference type="NCBIfam" id="TIGR00350">
    <property type="entry name" value="lytR_cpsA_psr"/>
    <property type="match status" value="1"/>
</dbReference>
<feature type="compositionally biased region" description="Basic and acidic residues" evidence="2">
    <location>
        <begin position="30"/>
        <end position="40"/>
    </location>
</feature>
<dbReference type="AlphaFoldDB" id="A0A9X2IE58"/>
<evidence type="ECO:0000256" key="2">
    <source>
        <dbReference type="SAM" id="MobiDB-lite"/>
    </source>
</evidence>
<feature type="compositionally biased region" description="Basic and acidic residues" evidence="2">
    <location>
        <begin position="1"/>
        <end position="10"/>
    </location>
</feature>
<keyword evidence="6" id="KW-1185">Reference proteome</keyword>
<evidence type="ECO:0000313" key="6">
    <source>
        <dbReference type="Proteomes" id="UP001139485"/>
    </source>
</evidence>
<organism evidence="5 6">
    <name type="scientific">Nocardioides bruguierae</name>
    <dbReference type="NCBI Taxonomy" id="2945102"/>
    <lineage>
        <taxon>Bacteria</taxon>
        <taxon>Bacillati</taxon>
        <taxon>Actinomycetota</taxon>
        <taxon>Actinomycetes</taxon>
        <taxon>Propionibacteriales</taxon>
        <taxon>Nocardioidaceae</taxon>
        <taxon>Nocardioides</taxon>
    </lineage>
</organism>
<dbReference type="EMBL" id="JAMOIL010000007">
    <property type="protein sequence ID" value="MCM0619942.1"/>
    <property type="molecule type" value="Genomic_DNA"/>
</dbReference>
<proteinExistence type="inferred from homology"/>
<feature type="region of interest" description="Disordered" evidence="2">
    <location>
        <begin position="137"/>
        <end position="157"/>
    </location>
</feature>
<dbReference type="PANTHER" id="PTHR33392:SF6">
    <property type="entry name" value="POLYISOPRENYL-TEICHOIC ACID--PEPTIDOGLYCAN TEICHOIC ACID TRANSFERASE TAGU"/>
    <property type="match status" value="1"/>
</dbReference>
<accession>A0A9X2IE58</accession>
<dbReference type="InterPro" id="IPR050922">
    <property type="entry name" value="LytR/CpsA/Psr_CW_biosynth"/>
</dbReference>
<name>A0A9X2IE58_9ACTN</name>
<keyword evidence="3" id="KW-1133">Transmembrane helix</keyword>
<sequence length="413" mass="44471">MARTSERESRSTPSSGAPGDAGLSGIGLADDERAEHEGAEHGGGTPPPEPPATSDGAAPAGRRRRRVRIAVVVVLALLAVGAGATGWGVHSTEKQLDSQVTRVDDVFSGLTLRPDKVEEGAAAQALNILLLGSDARSDTPTTGTAAGGTGTDADMSAEDWVPGSQRSDTMMLLHLSADRQSASLISFPRDSWVDVPGWGSAKINAAFSWGGPSLAVQTVEQLTGVYIDHVAWVDWDGFEALTDELGGVDVWIPGTVYDSARDVTWTKGMHHLDGEEALLYVRQRYGLTGGDLDRVRRQQYFMKALMDTFRHQFKATDPLHVRDMVSALTQHLSISSELTLDDLKDLLMDLTDLRTSDVDFMTAPVTGFGDEDGQSVVYLDTAAGRSLWRAVRNDKVRAWSRENVDSLTIGVVR</sequence>
<protein>
    <submittedName>
        <fullName evidence="5">LCP family protein</fullName>
    </submittedName>
</protein>
<dbReference type="RefSeq" id="WP_250826651.1">
    <property type="nucleotide sequence ID" value="NZ_JAMOIL010000007.1"/>
</dbReference>
<keyword evidence="3" id="KW-0472">Membrane</keyword>
<feature type="region of interest" description="Disordered" evidence="2">
    <location>
        <begin position="1"/>
        <end position="63"/>
    </location>
</feature>
<keyword evidence="3" id="KW-0812">Transmembrane</keyword>
<gene>
    <name evidence="5" type="ORF">M8330_06490</name>
</gene>
<evidence type="ECO:0000313" key="5">
    <source>
        <dbReference type="EMBL" id="MCM0619942.1"/>
    </source>
</evidence>
<feature type="transmembrane region" description="Helical" evidence="3">
    <location>
        <begin position="69"/>
        <end position="89"/>
    </location>
</feature>
<dbReference type="Proteomes" id="UP001139485">
    <property type="component" value="Unassembled WGS sequence"/>
</dbReference>
<evidence type="ECO:0000259" key="4">
    <source>
        <dbReference type="Pfam" id="PF03816"/>
    </source>
</evidence>
<reference evidence="5" key="1">
    <citation type="submission" date="2022-05" db="EMBL/GenBank/DDBJ databases">
        <authorList>
            <person name="Tuo L."/>
        </authorList>
    </citation>
    <scope>NUCLEOTIDE SEQUENCE</scope>
    <source>
        <strain evidence="5">BSK12Z-4</strain>
    </source>
</reference>
<comment type="similarity">
    <text evidence="1">Belongs to the LytR/CpsA/Psr (LCP) family.</text>
</comment>